<feature type="coiled-coil region" evidence="10">
    <location>
        <begin position="67"/>
        <end position="94"/>
    </location>
</feature>
<dbReference type="Ensembl" id="ENSCSET00000031687.1">
    <property type="protein sequence ID" value="ENSCSEP00000031280.1"/>
    <property type="gene ID" value="ENSCSEG00000020032.1"/>
</dbReference>
<dbReference type="InterPro" id="IPR031386">
    <property type="entry name" value="UCMA"/>
</dbReference>
<evidence type="ECO:0000313" key="11">
    <source>
        <dbReference type="Ensembl" id="ENSCSEP00000031280.1"/>
    </source>
</evidence>
<evidence type="ECO:0000256" key="6">
    <source>
        <dbReference type="ARBA" id="ARBA00022530"/>
    </source>
</evidence>
<reference evidence="11 12" key="1">
    <citation type="journal article" date="2014" name="Nat. Genet.">
        <title>Whole-genome sequence of a flatfish provides insights into ZW sex chromosome evolution and adaptation to a benthic lifestyle.</title>
        <authorList>
            <person name="Chen S."/>
            <person name="Zhang G."/>
            <person name="Shao C."/>
            <person name="Huang Q."/>
            <person name="Liu G."/>
            <person name="Zhang P."/>
            <person name="Song W."/>
            <person name="An N."/>
            <person name="Chalopin D."/>
            <person name="Volff J.N."/>
            <person name="Hong Y."/>
            <person name="Li Q."/>
            <person name="Sha Z."/>
            <person name="Zhou H."/>
            <person name="Xie M."/>
            <person name="Yu Q."/>
            <person name="Liu Y."/>
            <person name="Xiang H."/>
            <person name="Wang N."/>
            <person name="Wu K."/>
            <person name="Yang C."/>
            <person name="Zhou Q."/>
            <person name="Liao X."/>
            <person name="Yang L."/>
            <person name="Hu Q."/>
            <person name="Zhang J."/>
            <person name="Meng L."/>
            <person name="Jin L."/>
            <person name="Tian Y."/>
            <person name="Lian J."/>
            <person name="Yang J."/>
            <person name="Miao G."/>
            <person name="Liu S."/>
            <person name="Liang Z."/>
            <person name="Yan F."/>
            <person name="Li Y."/>
            <person name="Sun B."/>
            <person name="Zhang H."/>
            <person name="Zhang J."/>
            <person name="Zhu Y."/>
            <person name="Du M."/>
            <person name="Zhao Y."/>
            <person name="Schartl M."/>
            <person name="Tang Q."/>
            <person name="Wang J."/>
        </authorList>
    </citation>
    <scope>NUCLEOTIDE SEQUENCE</scope>
</reference>
<dbReference type="GeneTree" id="ENSGT00390000011492"/>
<evidence type="ECO:0000256" key="4">
    <source>
        <dbReference type="ARBA" id="ARBA00013765"/>
    </source>
</evidence>
<dbReference type="AlphaFoldDB" id="A0A3P8X2V2"/>
<evidence type="ECO:0000256" key="1">
    <source>
        <dbReference type="ARBA" id="ARBA00002111"/>
    </source>
</evidence>
<keyword evidence="12" id="KW-1185">Reference proteome</keyword>
<evidence type="ECO:0000256" key="2">
    <source>
        <dbReference type="ARBA" id="ARBA00004498"/>
    </source>
</evidence>
<evidence type="ECO:0000313" key="12">
    <source>
        <dbReference type="Proteomes" id="UP000265120"/>
    </source>
</evidence>
<evidence type="ECO:0000256" key="10">
    <source>
        <dbReference type="SAM" id="Coils"/>
    </source>
</evidence>
<dbReference type="GO" id="GO:0045667">
    <property type="term" value="P:regulation of osteoblast differentiation"/>
    <property type="evidence" value="ECO:0007669"/>
    <property type="project" value="InterPro"/>
</dbReference>
<keyword evidence="8" id="KW-0732">Signal</keyword>
<keyword evidence="7" id="KW-0765">Sulfation</keyword>
<comment type="function">
    <text evidence="1">May be involved in the negative control of osteogenic differentiation of osteochondrogenic precursor cells in peripheral zones of fetal cartilage and at the cartilage-bone interface.</text>
</comment>
<evidence type="ECO:0000256" key="8">
    <source>
        <dbReference type="ARBA" id="ARBA00022729"/>
    </source>
</evidence>
<dbReference type="GO" id="GO:0031012">
    <property type="term" value="C:extracellular matrix"/>
    <property type="evidence" value="ECO:0007669"/>
    <property type="project" value="TreeGrafter"/>
</dbReference>
<accession>A0A3P8X2V2</accession>
<evidence type="ECO:0000256" key="9">
    <source>
        <dbReference type="ARBA" id="ARBA00023054"/>
    </source>
</evidence>
<dbReference type="PANTHER" id="PTHR28647:SF2">
    <property type="entry name" value="UNIQUE CARTILAGE MATRIX-ASSOCIATED PROTEIN"/>
    <property type="match status" value="1"/>
</dbReference>
<dbReference type="OMA" id="VRYYELQ"/>
<comment type="subcellular location">
    <subcellularLocation>
        <location evidence="2">Secreted</location>
        <location evidence="2">Extracellular space</location>
        <location evidence="2">Extracellular matrix</location>
    </subcellularLocation>
</comment>
<comment type="similarity">
    <text evidence="3">Belongs to the UCMA family.</text>
</comment>
<dbReference type="PANTHER" id="PTHR28647">
    <property type="entry name" value="UNIQUE CARTILAGE MATRIX-ASSOCIATED PROTEIN"/>
    <property type="match status" value="1"/>
</dbReference>
<evidence type="ECO:0000256" key="5">
    <source>
        <dbReference type="ARBA" id="ARBA00022525"/>
    </source>
</evidence>
<keyword evidence="5" id="KW-0964">Secreted</keyword>
<keyword evidence="6" id="KW-0272">Extracellular matrix</keyword>
<dbReference type="STRING" id="244447.ENSCSEP00000031280"/>
<protein>
    <recommendedName>
        <fullName evidence="4">Unique cartilage matrix-associated protein</fullName>
    </recommendedName>
</protein>
<dbReference type="Pfam" id="PF17085">
    <property type="entry name" value="UCMA"/>
    <property type="match status" value="1"/>
</dbReference>
<name>A0A3P8X2V2_CYNSE</name>
<proteinExistence type="inferred from homology"/>
<reference evidence="11" key="3">
    <citation type="submission" date="2025-09" db="UniProtKB">
        <authorList>
            <consortium name="Ensembl"/>
        </authorList>
    </citation>
    <scope>IDENTIFICATION</scope>
</reference>
<organism evidence="11 12">
    <name type="scientific">Cynoglossus semilaevis</name>
    <name type="common">Tongue sole</name>
    <dbReference type="NCBI Taxonomy" id="244447"/>
    <lineage>
        <taxon>Eukaryota</taxon>
        <taxon>Metazoa</taxon>
        <taxon>Chordata</taxon>
        <taxon>Craniata</taxon>
        <taxon>Vertebrata</taxon>
        <taxon>Euteleostomi</taxon>
        <taxon>Actinopterygii</taxon>
        <taxon>Neopterygii</taxon>
        <taxon>Teleostei</taxon>
        <taxon>Neoteleostei</taxon>
        <taxon>Acanthomorphata</taxon>
        <taxon>Carangaria</taxon>
        <taxon>Pleuronectiformes</taxon>
        <taxon>Pleuronectoidei</taxon>
        <taxon>Cynoglossidae</taxon>
        <taxon>Cynoglossinae</taxon>
        <taxon>Cynoglossus</taxon>
    </lineage>
</organism>
<reference evidence="11" key="2">
    <citation type="submission" date="2025-08" db="UniProtKB">
        <authorList>
            <consortium name="Ensembl"/>
        </authorList>
    </citation>
    <scope>IDENTIFICATION</scope>
</reference>
<dbReference type="InParanoid" id="A0A3P8X2V2"/>
<evidence type="ECO:0000256" key="7">
    <source>
        <dbReference type="ARBA" id="ARBA00022641"/>
    </source>
</evidence>
<dbReference type="Proteomes" id="UP000265120">
    <property type="component" value="Chromosome 8"/>
</dbReference>
<sequence>MSWTRVLVLSGTTFLLILTCVPPGVFMVQSDASNLFKPRSRRSPPYYEAQAEQRVKILATEHWREHNEEKMDEYDRYTREYSKETNERTRETNEQLREFHYDGRYPRYHWFH</sequence>
<dbReference type="GO" id="GO:0048706">
    <property type="term" value="P:embryonic skeletal system development"/>
    <property type="evidence" value="ECO:0007669"/>
    <property type="project" value="TreeGrafter"/>
</dbReference>
<evidence type="ECO:0000256" key="3">
    <source>
        <dbReference type="ARBA" id="ARBA00011000"/>
    </source>
</evidence>
<keyword evidence="9 10" id="KW-0175">Coiled coil</keyword>